<dbReference type="EMBL" id="CM018043">
    <property type="protein sequence ID" value="KAA8530456.1"/>
    <property type="molecule type" value="Genomic_DNA"/>
</dbReference>
<accession>A0A5J5ALE4</accession>
<name>A0A5J5ALE4_9ASTE</name>
<dbReference type="AlphaFoldDB" id="A0A5J5ALE4"/>
<sequence length="188" mass="20438">MFHQGSKVTIIGAIKSAKQTTLISMPPAIPLGTEDHHRNGLLSAIQRTLSKNSEILNGSNGDAKSIVTCDQGTFANLELALVKAGSDSTESSLKQKCSICSPDSIVPHNSCAPSLEESSSNGDEDNSMALVPVQKLELCVSDEAISVFLNRIFVEFLTEFFYFWVGEKIEHIAMELRHHERQCASSAN</sequence>
<proteinExistence type="predicted"/>
<organism evidence="1 2">
    <name type="scientific">Nyssa sinensis</name>
    <dbReference type="NCBI Taxonomy" id="561372"/>
    <lineage>
        <taxon>Eukaryota</taxon>
        <taxon>Viridiplantae</taxon>
        <taxon>Streptophyta</taxon>
        <taxon>Embryophyta</taxon>
        <taxon>Tracheophyta</taxon>
        <taxon>Spermatophyta</taxon>
        <taxon>Magnoliopsida</taxon>
        <taxon>eudicotyledons</taxon>
        <taxon>Gunneridae</taxon>
        <taxon>Pentapetalae</taxon>
        <taxon>asterids</taxon>
        <taxon>Cornales</taxon>
        <taxon>Nyssaceae</taxon>
        <taxon>Nyssa</taxon>
    </lineage>
</organism>
<reference evidence="1 2" key="1">
    <citation type="submission" date="2019-09" db="EMBL/GenBank/DDBJ databases">
        <title>A chromosome-level genome assembly of the Chinese tupelo Nyssa sinensis.</title>
        <authorList>
            <person name="Yang X."/>
            <person name="Kang M."/>
            <person name="Yang Y."/>
            <person name="Xiong H."/>
            <person name="Wang M."/>
            <person name="Zhang Z."/>
            <person name="Wang Z."/>
            <person name="Wu H."/>
            <person name="Ma T."/>
            <person name="Liu J."/>
            <person name="Xi Z."/>
        </authorList>
    </citation>
    <scope>NUCLEOTIDE SEQUENCE [LARGE SCALE GENOMIC DNA]</scope>
    <source>
        <strain evidence="1">J267</strain>
        <tissue evidence="1">Leaf</tissue>
    </source>
</reference>
<protein>
    <submittedName>
        <fullName evidence="1">Uncharacterized protein</fullName>
    </submittedName>
</protein>
<dbReference type="Proteomes" id="UP000325577">
    <property type="component" value="Linkage Group LG2"/>
</dbReference>
<evidence type="ECO:0000313" key="1">
    <source>
        <dbReference type="EMBL" id="KAA8530456.1"/>
    </source>
</evidence>
<keyword evidence="2" id="KW-1185">Reference proteome</keyword>
<evidence type="ECO:0000313" key="2">
    <source>
        <dbReference type="Proteomes" id="UP000325577"/>
    </source>
</evidence>
<gene>
    <name evidence="1" type="ORF">F0562_005165</name>
</gene>